<dbReference type="PANTHER" id="PTHR45614:SF25">
    <property type="entry name" value="MYB PROTEIN"/>
    <property type="match status" value="1"/>
</dbReference>
<keyword evidence="2" id="KW-0238">DNA-binding</keyword>
<dbReference type="SMART" id="SM00717">
    <property type="entry name" value="SANT"/>
    <property type="match status" value="2"/>
</dbReference>
<dbReference type="Gene3D" id="1.10.10.60">
    <property type="entry name" value="Homeodomain-like"/>
    <property type="match status" value="2"/>
</dbReference>
<feature type="domain" description="Myb-like" evidence="4">
    <location>
        <begin position="87"/>
        <end position="137"/>
    </location>
</feature>
<reference evidence="6" key="1">
    <citation type="submission" date="2022-07" db="EMBL/GenBank/DDBJ databases">
        <title>Genome analysis of Parmales, a sister group of diatoms, reveals the evolutionary specialization of diatoms from phago-mixotrophs to photoautotrophs.</title>
        <authorList>
            <person name="Ban H."/>
            <person name="Sato S."/>
            <person name="Yoshikawa S."/>
            <person name="Kazumasa Y."/>
            <person name="Nakamura Y."/>
            <person name="Ichinomiya M."/>
            <person name="Saitoh K."/>
            <person name="Sato N."/>
            <person name="Blanc-Mathieu R."/>
            <person name="Endo H."/>
            <person name="Kuwata A."/>
            <person name="Ogata H."/>
        </authorList>
    </citation>
    <scope>NUCLEOTIDE SEQUENCE</scope>
</reference>
<proteinExistence type="predicted"/>
<dbReference type="Proteomes" id="UP001165082">
    <property type="component" value="Unassembled WGS sequence"/>
</dbReference>
<dbReference type="GO" id="GO:0005634">
    <property type="term" value="C:nucleus"/>
    <property type="evidence" value="ECO:0007669"/>
    <property type="project" value="TreeGrafter"/>
</dbReference>
<dbReference type="InterPro" id="IPR017930">
    <property type="entry name" value="Myb_dom"/>
</dbReference>
<feature type="non-terminal residue" evidence="6">
    <location>
        <position position="1"/>
    </location>
</feature>
<dbReference type="PROSITE" id="PS50090">
    <property type="entry name" value="MYB_LIKE"/>
    <property type="match status" value="2"/>
</dbReference>
<feature type="domain" description="Myb-like" evidence="4">
    <location>
        <begin position="35"/>
        <end position="86"/>
    </location>
</feature>
<dbReference type="InterPro" id="IPR001005">
    <property type="entry name" value="SANT/Myb"/>
</dbReference>
<keyword evidence="1" id="KW-0677">Repeat</keyword>
<dbReference type="GO" id="GO:0000278">
    <property type="term" value="P:mitotic cell cycle"/>
    <property type="evidence" value="ECO:0007669"/>
    <property type="project" value="TreeGrafter"/>
</dbReference>
<feature type="compositionally biased region" description="Low complexity" evidence="3">
    <location>
        <begin position="1"/>
        <end position="10"/>
    </location>
</feature>
<feature type="domain" description="HTH myb-type" evidence="5">
    <location>
        <begin position="35"/>
        <end position="90"/>
    </location>
</feature>
<dbReference type="PANTHER" id="PTHR45614">
    <property type="entry name" value="MYB PROTEIN-RELATED"/>
    <property type="match status" value="1"/>
</dbReference>
<evidence type="ECO:0000313" key="7">
    <source>
        <dbReference type="Proteomes" id="UP001165082"/>
    </source>
</evidence>
<organism evidence="6 7">
    <name type="scientific">Triparma retinervis</name>
    <dbReference type="NCBI Taxonomy" id="2557542"/>
    <lineage>
        <taxon>Eukaryota</taxon>
        <taxon>Sar</taxon>
        <taxon>Stramenopiles</taxon>
        <taxon>Ochrophyta</taxon>
        <taxon>Bolidophyceae</taxon>
        <taxon>Parmales</taxon>
        <taxon>Triparmaceae</taxon>
        <taxon>Triparma</taxon>
    </lineage>
</organism>
<feature type="domain" description="HTH myb-type" evidence="5">
    <location>
        <begin position="91"/>
        <end position="141"/>
    </location>
</feature>
<feature type="region of interest" description="Disordered" evidence="3">
    <location>
        <begin position="1"/>
        <end position="44"/>
    </location>
</feature>
<gene>
    <name evidence="6" type="ORF">TrRE_jg7739</name>
</gene>
<name>A0A9W6ZI04_9STRA</name>
<comment type="caution">
    <text evidence="6">The sequence shown here is derived from an EMBL/GenBank/DDBJ whole genome shotgun (WGS) entry which is preliminary data.</text>
</comment>
<dbReference type="OrthoDB" id="2143914at2759"/>
<evidence type="ECO:0000313" key="6">
    <source>
        <dbReference type="EMBL" id="GMH50904.1"/>
    </source>
</evidence>
<dbReference type="SUPFAM" id="SSF46689">
    <property type="entry name" value="Homeodomain-like"/>
    <property type="match status" value="1"/>
</dbReference>
<evidence type="ECO:0000256" key="2">
    <source>
        <dbReference type="ARBA" id="ARBA00023125"/>
    </source>
</evidence>
<dbReference type="GO" id="GO:0045944">
    <property type="term" value="P:positive regulation of transcription by RNA polymerase II"/>
    <property type="evidence" value="ECO:0007669"/>
    <property type="project" value="TreeGrafter"/>
</dbReference>
<evidence type="ECO:0000256" key="1">
    <source>
        <dbReference type="ARBA" id="ARBA00022737"/>
    </source>
</evidence>
<accession>A0A9W6ZI04</accession>
<dbReference type="EMBL" id="BRXZ01003256">
    <property type="protein sequence ID" value="GMH50904.1"/>
    <property type="molecule type" value="Genomic_DNA"/>
</dbReference>
<dbReference type="FunFam" id="1.10.10.60:FF:000010">
    <property type="entry name" value="Transcriptional activator Myb isoform A"/>
    <property type="match status" value="1"/>
</dbReference>
<evidence type="ECO:0000259" key="4">
    <source>
        <dbReference type="PROSITE" id="PS50090"/>
    </source>
</evidence>
<dbReference type="CDD" id="cd00167">
    <property type="entry name" value="SANT"/>
    <property type="match status" value="2"/>
</dbReference>
<dbReference type="GO" id="GO:0000978">
    <property type="term" value="F:RNA polymerase II cis-regulatory region sequence-specific DNA binding"/>
    <property type="evidence" value="ECO:0007669"/>
    <property type="project" value="TreeGrafter"/>
</dbReference>
<evidence type="ECO:0000256" key="3">
    <source>
        <dbReference type="SAM" id="MobiDB-lite"/>
    </source>
</evidence>
<feature type="region of interest" description="Disordered" evidence="3">
    <location>
        <begin position="176"/>
        <end position="253"/>
    </location>
</feature>
<evidence type="ECO:0000259" key="5">
    <source>
        <dbReference type="PROSITE" id="PS51294"/>
    </source>
</evidence>
<dbReference type="Pfam" id="PF13921">
    <property type="entry name" value="Myb_DNA-bind_6"/>
    <property type="match status" value="1"/>
</dbReference>
<dbReference type="AlphaFoldDB" id="A0A9W6ZI04"/>
<dbReference type="PROSITE" id="PS51294">
    <property type="entry name" value="HTH_MYB"/>
    <property type="match status" value="2"/>
</dbReference>
<dbReference type="InterPro" id="IPR009057">
    <property type="entry name" value="Homeodomain-like_sf"/>
</dbReference>
<protein>
    <submittedName>
        <fullName evidence="6">Uncharacterized protein</fullName>
    </submittedName>
</protein>
<dbReference type="GO" id="GO:0000981">
    <property type="term" value="F:DNA-binding transcription factor activity, RNA polymerase II-specific"/>
    <property type="evidence" value="ECO:0007669"/>
    <property type="project" value="TreeGrafter"/>
</dbReference>
<dbReference type="InterPro" id="IPR050560">
    <property type="entry name" value="MYB_TF"/>
</dbReference>
<feature type="compositionally biased region" description="Basic residues" evidence="3">
    <location>
        <begin position="234"/>
        <end position="244"/>
    </location>
</feature>
<keyword evidence="7" id="KW-1185">Reference proteome</keyword>
<sequence>MVTSSTSSTSSKKKNMTFNENVPPQAPPAPSATGKLTVTKGPWTEEEDRKVVDLVGRLGAKKWSLIASHLPGRIGKQCRERWHNHLNPNIKKDPWSEEEDRTILRSHATLGNKWAEIAKCLEGRTDNAIKNHWNSSMKRKIERYVKSKNIGGVEKLYDDHGRFLIGQDIEGTLRAVRMTGGPGGSKKHQHGSSSSSNSSSSNSSSNPSSSRSIAEGGSSEASSSSSFSSSSSSSHKKGSSKKKGSSSNKASKVGGTNAAAAAAAAAASATGHINNDVGSYYHPLDPHPSAGYGLHPHPQALGGGKGGGHLRHIYPPAYPALHRQHGGYDEEGDGDGVTMIGVVEGMGVELEEE</sequence>
<feature type="compositionally biased region" description="Low complexity" evidence="3">
    <location>
        <begin position="192"/>
        <end position="233"/>
    </location>
</feature>